<dbReference type="NCBIfam" id="NF002270">
    <property type="entry name" value="PRK01202.1"/>
    <property type="match status" value="1"/>
</dbReference>
<evidence type="ECO:0000313" key="5">
    <source>
        <dbReference type="EMBL" id="TSJ35937.1"/>
    </source>
</evidence>
<keyword evidence="2 3" id="KW-0450">Lipoyl</keyword>
<evidence type="ECO:0000256" key="3">
    <source>
        <dbReference type="HAMAP-Rule" id="MF_00272"/>
    </source>
</evidence>
<dbReference type="GO" id="GO:0005960">
    <property type="term" value="C:glycine cleavage complex"/>
    <property type="evidence" value="ECO:0007669"/>
    <property type="project" value="InterPro"/>
</dbReference>
<dbReference type="InterPro" id="IPR000089">
    <property type="entry name" value="Biotin_lipoyl"/>
</dbReference>
<dbReference type="SUPFAM" id="SSF51230">
    <property type="entry name" value="Single hybrid motif"/>
    <property type="match status" value="1"/>
</dbReference>
<keyword evidence="6" id="KW-1185">Reference proteome</keyword>
<dbReference type="EMBL" id="VLPK01000008">
    <property type="protein sequence ID" value="TSJ35937.1"/>
    <property type="molecule type" value="Genomic_DNA"/>
</dbReference>
<dbReference type="GO" id="GO:0005829">
    <property type="term" value="C:cytosol"/>
    <property type="evidence" value="ECO:0007669"/>
    <property type="project" value="TreeGrafter"/>
</dbReference>
<dbReference type="Proteomes" id="UP000318733">
    <property type="component" value="Unassembled WGS sequence"/>
</dbReference>
<comment type="similarity">
    <text evidence="1 3">Belongs to the GcvH family.</text>
</comment>
<reference evidence="5 6" key="1">
    <citation type="submission" date="2019-07" db="EMBL/GenBank/DDBJ databases">
        <authorList>
            <person name="Huq M.A."/>
        </authorList>
    </citation>
    <scope>NUCLEOTIDE SEQUENCE [LARGE SCALE GENOMIC DNA]</scope>
    <source>
        <strain evidence="5 6">MAH-19</strain>
    </source>
</reference>
<evidence type="ECO:0000313" key="6">
    <source>
        <dbReference type="Proteomes" id="UP000318733"/>
    </source>
</evidence>
<dbReference type="PROSITE" id="PS50968">
    <property type="entry name" value="BIOTINYL_LIPOYL"/>
    <property type="match status" value="1"/>
</dbReference>
<dbReference type="AlphaFoldDB" id="A0A556M7S2"/>
<dbReference type="PROSITE" id="PS00189">
    <property type="entry name" value="LIPOYL"/>
    <property type="match status" value="1"/>
</dbReference>
<dbReference type="InterPro" id="IPR003016">
    <property type="entry name" value="2-oxoA_DH_lipoyl-BS"/>
</dbReference>
<proteinExistence type="inferred from homology"/>
<evidence type="ECO:0000256" key="2">
    <source>
        <dbReference type="ARBA" id="ARBA00022823"/>
    </source>
</evidence>
<dbReference type="Pfam" id="PF01597">
    <property type="entry name" value="GCV_H"/>
    <property type="match status" value="1"/>
</dbReference>
<organism evidence="5 6">
    <name type="scientific">Mucilaginibacter corticis</name>
    <dbReference type="NCBI Taxonomy" id="2597670"/>
    <lineage>
        <taxon>Bacteria</taxon>
        <taxon>Pseudomonadati</taxon>
        <taxon>Bacteroidota</taxon>
        <taxon>Sphingobacteriia</taxon>
        <taxon>Sphingobacteriales</taxon>
        <taxon>Sphingobacteriaceae</taxon>
        <taxon>Mucilaginibacter</taxon>
    </lineage>
</organism>
<dbReference type="GO" id="GO:0009249">
    <property type="term" value="P:protein lipoylation"/>
    <property type="evidence" value="ECO:0007669"/>
    <property type="project" value="TreeGrafter"/>
</dbReference>
<comment type="function">
    <text evidence="3">The glycine cleavage system catalyzes the degradation of glycine. The H protein shuttles the methylamine group of glycine from the P protein to the T protein.</text>
</comment>
<protein>
    <recommendedName>
        <fullName evidence="3">Glycine cleavage system H protein</fullName>
    </recommendedName>
</protein>
<dbReference type="InterPro" id="IPR033753">
    <property type="entry name" value="GCV_H/Fam206"/>
</dbReference>
<dbReference type="InterPro" id="IPR002930">
    <property type="entry name" value="GCV_H"/>
</dbReference>
<dbReference type="Gene3D" id="2.40.50.100">
    <property type="match status" value="1"/>
</dbReference>
<comment type="subunit">
    <text evidence="3">The glycine cleavage system is composed of four proteins: P, T, L and H.</text>
</comment>
<comment type="cofactor">
    <cofactor evidence="3">
        <name>(R)-lipoate</name>
        <dbReference type="ChEBI" id="CHEBI:83088"/>
    </cofactor>
    <text evidence="3">Binds 1 lipoyl cofactor covalently.</text>
</comment>
<gene>
    <name evidence="3" type="primary">gcvH</name>
    <name evidence="5" type="ORF">FO440_23760</name>
</gene>
<dbReference type="PANTHER" id="PTHR11715:SF3">
    <property type="entry name" value="GLYCINE CLEAVAGE SYSTEM H PROTEIN-RELATED"/>
    <property type="match status" value="1"/>
</dbReference>
<dbReference type="HAMAP" id="MF_00272">
    <property type="entry name" value="GcvH"/>
    <property type="match status" value="1"/>
</dbReference>
<feature type="domain" description="Lipoyl-binding" evidence="4">
    <location>
        <begin position="23"/>
        <end position="106"/>
    </location>
</feature>
<dbReference type="InterPro" id="IPR011053">
    <property type="entry name" value="Single_hybrid_motif"/>
</dbReference>
<dbReference type="RefSeq" id="WP_144250811.1">
    <property type="nucleotide sequence ID" value="NZ_VLPK01000008.1"/>
</dbReference>
<dbReference type="OrthoDB" id="9796712at2"/>
<dbReference type="CDD" id="cd06848">
    <property type="entry name" value="GCS_H"/>
    <property type="match status" value="1"/>
</dbReference>
<evidence type="ECO:0000259" key="4">
    <source>
        <dbReference type="PROSITE" id="PS50968"/>
    </source>
</evidence>
<dbReference type="GO" id="GO:0019464">
    <property type="term" value="P:glycine decarboxylation via glycine cleavage system"/>
    <property type="evidence" value="ECO:0007669"/>
    <property type="project" value="UniProtKB-UniRule"/>
</dbReference>
<dbReference type="PANTHER" id="PTHR11715">
    <property type="entry name" value="GLYCINE CLEAVAGE SYSTEM H PROTEIN"/>
    <property type="match status" value="1"/>
</dbReference>
<name>A0A556M7S2_9SPHI</name>
<sequence length="127" mass="13539">MKEYPANLKYTADHEWVSLNGNEVTVGITAFAAGELGDLVYLDLRAAGTYLEAGEVFGTIEAVKTVSDLIMPVSGTITAVNILAISAPEEIAGDVYGMAGWLIKVLLEDPAETEGLLERGAYYKLIA</sequence>
<accession>A0A556M7S2</accession>
<feature type="modified residue" description="N6-lipoyllysine" evidence="3">
    <location>
        <position position="64"/>
    </location>
</feature>
<evidence type="ECO:0000256" key="1">
    <source>
        <dbReference type="ARBA" id="ARBA00009249"/>
    </source>
</evidence>
<comment type="caution">
    <text evidence="5">The sequence shown here is derived from an EMBL/GenBank/DDBJ whole genome shotgun (WGS) entry which is preliminary data.</text>
</comment>